<accession>A0A7S6WPP8</accession>
<sequence>MQTLPQNNGFKLPAAFEEFTEARREGFIKMKNLKESGKKVVGVFCTYTPLEIIYAAGLIPVSLCSSSNEAIKHSEADLPKNLCPLIKASYGVAVSDTCPYFYFADLIVGETTCDGKKKMYELMGKIKDTYVLHLPQNYTEGSSFTLWLNELNKFKNALEKKFNVTITDEDLRAAIRKGNEERINLKNFFELGKLIPAPLTGADMSAIYEGFGFSFDREKKNSDLKAKTQEIYERWEKELKGTKSKRQRILITGCPVLGVREKILKTIEKSGGDIVVYENCSGVREKMELIDESIEPMEAIAEKYLNISCSVMTPNPKRFEDLNTLIDEYKIDGVIEIVLQACHTFAIESTSVNKFVTEKKGKPYMYIESDYSMNDIGQVSTRVEAFLEML</sequence>
<dbReference type="InterPro" id="IPR010327">
    <property type="entry name" value="FldB/FldC_alpha/beta"/>
</dbReference>
<dbReference type="NCBIfam" id="NF040772">
    <property type="entry name" value="double_cubane"/>
    <property type="match status" value="1"/>
</dbReference>
<proteinExistence type="inferred from homology"/>
<dbReference type="PANTHER" id="PTHR30548:SF6">
    <property type="entry name" value="DEHYDRATASE SUBUNIT YJIM-RELATED"/>
    <property type="match status" value="1"/>
</dbReference>
<dbReference type="Proteomes" id="UP000593915">
    <property type="component" value="Chromosome"/>
</dbReference>
<reference evidence="2 3" key="1">
    <citation type="submission" date="2020-09" db="EMBL/GenBank/DDBJ databases">
        <title>Characterization of Treponema spp. from bovine digital dermatitis in Korea.</title>
        <authorList>
            <person name="Espiritu H.M."/>
            <person name="Cho Y.I."/>
            <person name="Mamuad L."/>
        </authorList>
    </citation>
    <scope>NUCLEOTIDE SEQUENCE [LARGE SCALE GENOMIC DNA]</scope>
    <source>
        <strain evidence="2 3">KS1</strain>
    </source>
</reference>
<dbReference type="Gene3D" id="3.40.50.11900">
    <property type="match status" value="1"/>
</dbReference>
<protein>
    <submittedName>
        <fullName evidence="2">2-hydroxyacyl-CoA dehydratase</fullName>
    </submittedName>
</protein>
<dbReference type="EMBL" id="CP061839">
    <property type="protein sequence ID" value="QOW60972.1"/>
    <property type="molecule type" value="Genomic_DNA"/>
</dbReference>
<evidence type="ECO:0000313" key="2">
    <source>
        <dbReference type="EMBL" id="QOW60972.1"/>
    </source>
</evidence>
<dbReference type="PANTHER" id="PTHR30548">
    <property type="entry name" value="2-HYDROXYGLUTARYL-COA DEHYDRATASE, D-COMPONENT-RELATED"/>
    <property type="match status" value="1"/>
</dbReference>
<dbReference type="Gene3D" id="3.40.50.11890">
    <property type="match status" value="1"/>
</dbReference>
<dbReference type="Pfam" id="PF06050">
    <property type="entry name" value="HGD-D"/>
    <property type="match status" value="1"/>
</dbReference>
<dbReference type="InterPro" id="IPR047678">
    <property type="entry name" value="YjiM-like"/>
</dbReference>
<dbReference type="Gene3D" id="1.20.1270.370">
    <property type="match status" value="1"/>
</dbReference>
<name>A0A7S6WPP8_9SPIR</name>
<evidence type="ECO:0000256" key="1">
    <source>
        <dbReference type="ARBA" id="ARBA00005806"/>
    </source>
</evidence>
<comment type="similarity">
    <text evidence="1">Belongs to the FldB/FldC dehydratase alpha/beta subunit family.</text>
</comment>
<organism evidence="2 3">
    <name type="scientific">Treponema pedis</name>
    <dbReference type="NCBI Taxonomy" id="409322"/>
    <lineage>
        <taxon>Bacteria</taxon>
        <taxon>Pseudomonadati</taxon>
        <taxon>Spirochaetota</taxon>
        <taxon>Spirochaetia</taxon>
        <taxon>Spirochaetales</taxon>
        <taxon>Treponemataceae</taxon>
        <taxon>Treponema</taxon>
    </lineage>
</organism>
<gene>
    <name evidence="2" type="ORF">IFE08_00685</name>
</gene>
<dbReference type="AlphaFoldDB" id="A0A7S6WPP8"/>
<evidence type="ECO:0000313" key="3">
    <source>
        <dbReference type="Proteomes" id="UP000593915"/>
    </source>
</evidence>
<dbReference type="RefSeq" id="WP_194076400.1">
    <property type="nucleotide sequence ID" value="NZ_CP061839.1"/>
</dbReference>